<keyword evidence="1" id="KW-0472">Membrane</keyword>
<comment type="caution">
    <text evidence="2">The sequence shown here is derived from an EMBL/GenBank/DDBJ whole genome shotgun (WGS) entry which is preliminary data.</text>
</comment>
<protein>
    <submittedName>
        <fullName evidence="2">Uncharacterized protein</fullName>
    </submittedName>
</protein>
<keyword evidence="3" id="KW-1185">Reference proteome</keyword>
<name>A0A4S2LK60_OPIFE</name>
<dbReference type="OrthoDB" id="6267986at2759"/>
<dbReference type="EMBL" id="SJOL01007979">
    <property type="protein sequence ID" value="TGZ61379.1"/>
    <property type="molecule type" value="Genomic_DNA"/>
</dbReference>
<reference evidence="2 3" key="1">
    <citation type="journal article" date="2019" name="BMC Genomics">
        <title>New insights from Opisthorchis felineus genome: update on genomics of the epidemiologically important liver flukes.</title>
        <authorList>
            <person name="Ershov N.I."/>
            <person name="Mordvinov V.A."/>
            <person name="Prokhortchouk E.B."/>
            <person name="Pakharukova M.Y."/>
            <person name="Gunbin K.V."/>
            <person name="Ustyantsev K."/>
            <person name="Genaev M.A."/>
            <person name="Blinov A.G."/>
            <person name="Mazur A."/>
            <person name="Boulygina E."/>
            <person name="Tsygankova S."/>
            <person name="Khrameeva E."/>
            <person name="Chekanov N."/>
            <person name="Fan G."/>
            <person name="Xiao A."/>
            <person name="Zhang H."/>
            <person name="Xu X."/>
            <person name="Yang H."/>
            <person name="Solovyev V."/>
            <person name="Lee S.M."/>
            <person name="Liu X."/>
            <person name="Afonnikov D.A."/>
            <person name="Skryabin K.G."/>
        </authorList>
    </citation>
    <scope>NUCLEOTIDE SEQUENCE [LARGE SCALE GENOMIC DNA]</scope>
    <source>
        <strain evidence="2">AK-0245</strain>
        <tissue evidence="2">Whole organism</tissue>
    </source>
</reference>
<evidence type="ECO:0000313" key="2">
    <source>
        <dbReference type="EMBL" id="TGZ61379.1"/>
    </source>
</evidence>
<feature type="transmembrane region" description="Helical" evidence="1">
    <location>
        <begin position="12"/>
        <end position="34"/>
    </location>
</feature>
<evidence type="ECO:0000256" key="1">
    <source>
        <dbReference type="SAM" id="Phobius"/>
    </source>
</evidence>
<accession>A0A4S2LK60</accession>
<evidence type="ECO:0000313" key="3">
    <source>
        <dbReference type="Proteomes" id="UP000308267"/>
    </source>
</evidence>
<proteinExistence type="predicted"/>
<keyword evidence="1" id="KW-1133">Transmembrane helix</keyword>
<organism evidence="2 3">
    <name type="scientific">Opisthorchis felineus</name>
    <dbReference type="NCBI Taxonomy" id="147828"/>
    <lineage>
        <taxon>Eukaryota</taxon>
        <taxon>Metazoa</taxon>
        <taxon>Spiralia</taxon>
        <taxon>Lophotrochozoa</taxon>
        <taxon>Platyhelminthes</taxon>
        <taxon>Trematoda</taxon>
        <taxon>Digenea</taxon>
        <taxon>Opisthorchiida</taxon>
        <taxon>Opisthorchiata</taxon>
        <taxon>Opisthorchiidae</taxon>
        <taxon>Opisthorchis</taxon>
    </lineage>
</organism>
<dbReference type="AlphaFoldDB" id="A0A4S2LK60"/>
<gene>
    <name evidence="2" type="ORF">CRM22_008021</name>
</gene>
<dbReference type="Proteomes" id="UP000308267">
    <property type="component" value="Unassembled WGS sequence"/>
</dbReference>
<keyword evidence="1" id="KW-0812">Transmembrane</keyword>
<sequence>MVWPGTYTRPFSLLRFFCGLYILCVLHSVIVMASPPYLESYIPRFHLEKKSVLDTTENQRCGPHPIDLYLTELLTQMEQNGSNIMSDKLAYDQILVAFTAMHDYHPVYYLRMLRAIRDWNRCRASGGVQ</sequence>